<dbReference type="GO" id="GO:0003677">
    <property type="term" value="F:DNA binding"/>
    <property type="evidence" value="ECO:0007669"/>
    <property type="project" value="UniProtKB-KW"/>
</dbReference>
<dbReference type="EMBL" id="JAACXV010000289">
    <property type="protein sequence ID" value="KAF7280516.1"/>
    <property type="molecule type" value="Genomic_DNA"/>
</dbReference>
<organism evidence="6 7">
    <name type="scientific">Rhynchophorus ferrugineus</name>
    <name type="common">Red palm weevil</name>
    <name type="synonym">Curculio ferrugineus</name>
    <dbReference type="NCBI Taxonomy" id="354439"/>
    <lineage>
        <taxon>Eukaryota</taxon>
        <taxon>Metazoa</taxon>
        <taxon>Ecdysozoa</taxon>
        <taxon>Arthropoda</taxon>
        <taxon>Hexapoda</taxon>
        <taxon>Insecta</taxon>
        <taxon>Pterygota</taxon>
        <taxon>Neoptera</taxon>
        <taxon>Endopterygota</taxon>
        <taxon>Coleoptera</taxon>
        <taxon>Polyphaga</taxon>
        <taxon>Cucujiformia</taxon>
        <taxon>Curculionidae</taxon>
        <taxon>Dryophthorinae</taxon>
        <taxon>Rhynchophorus</taxon>
    </lineage>
</organism>
<dbReference type="AlphaFoldDB" id="A0A834MFT4"/>
<evidence type="ECO:0000256" key="2">
    <source>
        <dbReference type="ARBA" id="ARBA00016400"/>
    </source>
</evidence>
<evidence type="ECO:0000313" key="6">
    <source>
        <dbReference type="EMBL" id="KAF7280516.1"/>
    </source>
</evidence>
<reference evidence="6" key="1">
    <citation type="submission" date="2020-08" db="EMBL/GenBank/DDBJ databases">
        <title>Genome sequencing and assembly of the red palm weevil Rhynchophorus ferrugineus.</title>
        <authorList>
            <person name="Dias G.B."/>
            <person name="Bergman C.M."/>
            <person name="Manee M."/>
        </authorList>
    </citation>
    <scope>NUCLEOTIDE SEQUENCE</scope>
    <source>
        <strain evidence="6">AA-2017</strain>
        <tissue evidence="6">Whole larva</tissue>
    </source>
</reference>
<gene>
    <name evidence="6" type="ORF">GWI33_005799</name>
</gene>
<name>A0A834MFT4_RHYFE</name>
<proteinExistence type="inferred from homology"/>
<accession>A0A834MFT4</accession>
<keyword evidence="3" id="KW-0227">DNA damage</keyword>
<evidence type="ECO:0000313" key="7">
    <source>
        <dbReference type="Proteomes" id="UP000625711"/>
    </source>
</evidence>
<evidence type="ECO:0000256" key="5">
    <source>
        <dbReference type="ARBA" id="ARBA00023204"/>
    </source>
</evidence>
<sequence>MTTEQKVRQVILNTTKTICNETAENLALKFDPDALDLIAEMVYRQMGIYAEDLEAFQKHAKRTQVTTDDVKLLVRRNASLKKHINAKAQFIMENKPVEVSNANKRKRKATTSTS</sequence>
<dbReference type="PANTHER" id="PTHR22980:SF0">
    <property type="entry name" value="CENTROMERE PROTEIN S"/>
    <property type="match status" value="1"/>
</dbReference>
<keyword evidence="7" id="KW-1185">Reference proteome</keyword>
<evidence type="ECO:0000256" key="3">
    <source>
        <dbReference type="ARBA" id="ARBA00022763"/>
    </source>
</evidence>
<comment type="similarity">
    <text evidence="1">Belongs to the TAF9 family. CENP-S/MHF1 subfamily.</text>
</comment>
<dbReference type="InterPro" id="IPR029003">
    <property type="entry name" value="CENP-S/Mhf1"/>
</dbReference>
<dbReference type="CDD" id="cd22919">
    <property type="entry name" value="HFD_CENP-S"/>
    <property type="match status" value="1"/>
</dbReference>
<dbReference type="Proteomes" id="UP000625711">
    <property type="component" value="Unassembled WGS sequence"/>
</dbReference>
<dbReference type="Gene3D" id="1.10.20.10">
    <property type="entry name" value="Histone, subunit A"/>
    <property type="match status" value="1"/>
</dbReference>
<comment type="caution">
    <text evidence="6">The sequence shown here is derived from an EMBL/GenBank/DDBJ whole genome shotgun (WGS) entry which is preliminary data.</text>
</comment>
<dbReference type="GO" id="GO:0003682">
    <property type="term" value="F:chromatin binding"/>
    <property type="evidence" value="ECO:0007669"/>
    <property type="project" value="TreeGrafter"/>
</dbReference>
<evidence type="ECO:0000256" key="4">
    <source>
        <dbReference type="ARBA" id="ARBA00023125"/>
    </source>
</evidence>
<dbReference type="OrthoDB" id="1872155at2759"/>
<dbReference type="PANTHER" id="PTHR22980">
    <property type="entry name" value="CORTISTATIN"/>
    <property type="match status" value="1"/>
</dbReference>
<dbReference type="GO" id="GO:0031297">
    <property type="term" value="P:replication fork processing"/>
    <property type="evidence" value="ECO:0007669"/>
    <property type="project" value="TreeGrafter"/>
</dbReference>
<dbReference type="GO" id="GO:0006281">
    <property type="term" value="P:DNA repair"/>
    <property type="evidence" value="ECO:0007669"/>
    <property type="project" value="UniProtKB-KW"/>
</dbReference>
<dbReference type="GO" id="GO:0071821">
    <property type="term" value="C:FANCM-MHF complex"/>
    <property type="evidence" value="ECO:0007669"/>
    <property type="project" value="InterPro"/>
</dbReference>
<dbReference type="GO" id="GO:0046982">
    <property type="term" value="F:protein heterodimerization activity"/>
    <property type="evidence" value="ECO:0007669"/>
    <property type="project" value="InterPro"/>
</dbReference>
<dbReference type="GO" id="GO:0000712">
    <property type="term" value="P:resolution of meiotic recombination intermediates"/>
    <property type="evidence" value="ECO:0007669"/>
    <property type="project" value="TreeGrafter"/>
</dbReference>
<dbReference type="InterPro" id="IPR009072">
    <property type="entry name" value="Histone-fold"/>
</dbReference>
<protein>
    <recommendedName>
        <fullName evidence="2">Centromere protein S</fullName>
    </recommendedName>
</protein>
<keyword evidence="4" id="KW-0238">DNA-binding</keyword>
<evidence type="ECO:0000256" key="1">
    <source>
        <dbReference type="ARBA" id="ARBA00006612"/>
    </source>
</evidence>
<dbReference type="Pfam" id="PF15630">
    <property type="entry name" value="CENP-S"/>
    <property type="match status" value="1"/>
</dbReference>
<keyword evidence="5" id="KW-0234">DNA repair</keyword>
<dbReference type="SUPFAM" id="SSF47113">
    <property type="entry name" value="Histone-fold"/>
    <property type="match status" value="1"/>
</dbReference>